<dbReference type="EMBL" id="CAADFQ010000030">
    <property type="protein sequence ID" value="VFK32144.1"/>
    <property type="molecule type" value="Genomic_DNA"/>
</dbReference>
<evidence type="ECO:0000313" key="11">
    <source>
        <dbReference type="EMBL" id="VFK32144.1"/>
    </source>
</evidence>
<dbReference type="PANTHER" id="PTHR11705">
    <property type="entry name" value="PROTEASE FAMILY M14 CARBOXYPEPTIDASE A,B"/>
    <property type="match status" value="1"/>
</dbReference>
<keyword evidence="8" id="KW-0472">Membrane</keyword>
<gene>
    <name evidence="10" type="ORF">BECKMB1821G_GA0114241_100295</name>
    <name evidence="12" type="ORF">BECKMB1821H_GA0114242_100199</name>
    <name evidence="11" type="ORF">BECKMB1821I_GA0114274_10309</name>
</gene>
<feature type="domain" description="Peptidase M14" evidence="9">
    <location>
        <begin position="52"/>
        <end position="327"/>
    </location>
</feature>
<dbReference type="EMBL" id="CAADGH010000001">
    <property type="protein sequence ID" value="VFK74168.1"/>
    <property type="molecule type" value="Genomic_DNA"/>
</dbReference>
<reference evidence="10" key="1">
    <citation type="submission" date="2019-02" db="EMBL/GenBank/DDBJ databases">
        <authorList>
            <person name="Gruber-Vodicka R. H."/>
            <person name="Seah K. B. B."/>
        </authorList>
    </citation>
    <scope>NUCLEOTIDE SEQUENCE</scope>
    <source>
        <strain evidence="10">BECK_BZ197</strain>
        <strain evidence="12">BECK_BZ198</strain>
        <strain evidence="11">BECK_BZ199</strain>
    </source>
</reference>
<organism evidence="10">
    <name type="scientific">Candidatus Kentrum sp. MB</name>
    <dbReference type="NCBI Taxonomy" id="2138164"/>
    <lineage>
        <taxon>Bacteria</taxon>
        <taxon>Pseudomonadati</taxon>
        <taxon>Pseudomonadota</taxon>
        <taxon>Gammaproteobacteria</taxon>
        <taxon>Candidatus Kentrum</taxon>
    </lineage>
</organism>
<evidence type="ECO:0000313" key="12">
    <source>
        <dbReference type="EMBL" id="VFK74168.1"/>
    </source>
</evidence>
<comment type="cofactor">
    <cofactor evidence="1">
        <name>Zn(2+)</name>
        <dbReference type="ChEBI" id="CHEBI:29105"/>
    </cofactor>
</comment>
<keyword evidence="4" id="KW-0378">Hydrolase</keyword>
<evidence type="ECO:0000313" key="10">
    <source>
        <dbReference type="EMBL" id="VFK22661.1"/>
    </source>
</evidence>
<dbReference type="GO" id="GO:0006508">
    <property type="term" value="P:proteolysis"/>
    <property type="evidence" value="ECO:0007669"/>
    <property type="project" value="UniProtKB-KW"/>
</dbReference>
<evidence type="ECO:0000256" key="2">
    <source>
        <dbReference type="ARBA" id="ARBA00005988"/>
    </source>
</evidence>
<keyword evidence="3" id="KW-0645">Protease</keyword>
<dbReference type="SUPFAM" id="SSF53187">
    <property type="entry name" value="Zn-dependent exopeptidases"/>
    <property type="match status" value="1"/>
</dbReference>
<dbReference type="GO" id="GO:0004181">
    <property type="term" value="F:metallocarboxypeptidase activity"/>
    <property type="evidence" value="ECO:0007669"/>
    <property type="project" value="InterPro"/>
</dbReference>
<feature type="transmembrane region" description="Helical" evidence="8">
    <location>
        <begin position="30"/>
        <end position="50"/>
    </location>
</feature>
<evidence type="ECO:0000256" key="4">
    <source>
        <dbReference type="ARBA" id="ARBA00022801"/>
    </source>
</evidence>
<evidence type="ECO:0000256" key="5">
    <source>
        <dbReference type="ARBA" id="ARBA00022833"/>
    </source>
</evidence>
<evidence type="ECO:0000256" key="6">
    <source>
        <dbReference type="ARBA" id="ARBA00023049"/>
    </source>
</evidence>
<dbReference type="AlphaFoldDB" id="A0A450X087"/>
<evidence type="ECO:0000256" key="8">
    <source>
        <dbReference type="SAM" id="Phobius"/>
    </source>
</evidence>
<dbReference type="InterPro" id="IPR000834">
    <property type="entry name" value="Peptidase_M14"/>
</dbReference>
<dbReference type="PANTHER" id="PTHR11705:SF143">
    <property type="entry name" value="SLL0236 PROTEIN"/>
    <property type="match status" value="1"/>
</dbReference>
<keyword evidence="8" id="KW-0812">Transmembrane</keyword>
<keyword evidence="5" id="KW-0862">Zinc</keyword>
<evidence type="ECO:0000256" key="7">
    <source>
        <dbReference type="PROSITE-ProRule" id="PRU01379"/>
    </source>
</evidence>
<accession>A0A450X087</accession>
<evidence type="ECO:0000256" key="3">
    <source>
        <dbReference type="ARBA" id="ARBA00022670"/>
    </source>
</evidence>
<proteinExistence type="inferred from homology"/>
<dbReference type="Gene3D" id="3.40.630.10">
    <property type="entry name" value="Zn peptidases"/>
    <property type="match status" value="1"/>
</dbReference>
<dbReference type="Pfam" id="PF00246">
    <property type="entry name" value="Peptidase_M14"/>
    <property type="match status" value="1"/>
</dbReference>
<dbReference type="GO" id="GO:0005615">
    <property type="term" value="C:extracellular space"/>
    <property type="evidence" value="ECO:0007669"/>
    <property type="project" value="TreeGrafter"/>
</dbReference>
<feature type="active site" description="Proton donor/acceptor" evidence="7">
    <location>
        <position position="303"/>
    </location>
</feature>
<dbReference type="SMART" id="SM00631">
    <property type="entry name" value="Zn_pept"/>
    <property type="match status" value="1"/>
</dbReference>
<dbReference type="GO" id="GO:0008270">
    <property type="term" value="F:zinc ion binding"/>
    <property type="evidence" value="ECO:0007669"/>
    <property type="project" value="InterPro"/>
</dbReference>
<dbReference type="EMBL" id="CAADFO010000002">
    <property type="protein sequence ID" value="VFK22661.1"/>
    <property type="molecule type" value="Genomic_DNA"/>
</dbReference>
<evidence type="ECO:0000256" key="1">
    <source>
        <dbReference type="ARBA" id="ARBA00001947"/>
    </source>
</evidence>
<keyword evidence="10" id="KW-0121">Carboxypeptidase</keyword>
<sequence>MWHHSHVYNHVVTFTFIVIKNISPLLRIRIPLAAFAISLGIFGAMVSHMADAVANTTTAVAVTASGSTAHPSIPKIRHGLTPKDMCHRIGKKLGSVSIRDCLARKLSASGGLSVRRQIILGKEYLATTSQPRARILLFGGIHGDEFSSVSIVFKWMKRLDNHRSGLFHWYIVPLLNPDGLLQKKSRRVNARNVDLNRNFPPLGKDERAGLEYWIQRTKRNPRRYPGPQPLSEPETRWLAKKIDNFQPDVIIAIHAPYGIVDFDGPPEAPERLGRLRLNLLGTYPGSLGNYAALQREIPVVTLELRYAGILPNKQEIQRIWIDLIQWLLKRFPDTIDGKMEKQ</sequence>
<name>A0A450X087_9GAMM</name>
<evidence type="ECO:0000259" key="9">
    <source>
        <dbReference type="PROSITE" id="PS52035"/>
    </source>
</evidence>
<keyword evidence="6" id="KW-0482">Metalloprotease</keyword>
<keyword evidence="8" id="KW-1133">Transmembrane helix</keyword>
<comment type="similarity">
    <text evidence="2 7">Belongs to the peptidase M14 family.</text>
</comment>
<protein>
    <submittedName>
        <fullName evidence="10">Zinc carboxypeptidase</fullName>
    </submittedName>
</protein>
<dbReference type="PROSITE" id="PS52035">
    <property type="entry name" value="PEPTIDASE_M14"/>
    <property type="match status" value="1"/>
</dbReference>